<feature type="compositionally biased region" description="Low complexity" evidence="1">
    <location>
        <begin position="43"/>
        <end position="54"/>
    </location>
</feature>
<dbReference type="AlphaFoldDB" id="A0AAC8TK10"/>
<feature type="compositionally biased region" description="Basic and acidic residues" evidence="1">
    <location>
        <begin position="26"/>
        <end position="36"/>
    </location>
</feature>
<evidence type="ECO:0000256" key="1">
    <source>
        <dbReference type="SAM" id="MobiDB-lite"/>
    </source>
</evidence>
<accession>A0AAC8TK10</accession>
<dbReference type="KEGG" id="age:AA314_09022"/>
<evidence type="ECO:0000313" key="3">
    <source>
        <dbReference type="Proteomes" id="UP000035579"/>
    </source>
</evidence>
<gene>
    <name evidence="2" type="ORF">AA314_09022</name>
</gene>
<feature type="compositionally biased region" description="Basic and acidic residues" evidence="1">
    <location>
        <begin position="55"/>
        <end position="65"/>
    </location>
</feature>
<dbReference type="Proteomes" id="UP000035579">
    <property type="component" value="Chromosome"/>
</dbReference>
<proteinExistence type="predicted"/>
<name>A0AAC8TK10_9BACT</name>
<sequence length="82" mass="8967">MRVGGRFWRPGRSLRGRRGGGRPLVRRSETRRDRVHGAGGALGSRRAAPPTRGGQQDRGEQREGGQSETHAVGPVGKRKRSE</sequence>
<dbReference type="EMBL" id="CP011509">
    <property type="protein sequence ID" value="AKJ07396.1"/>
    <property type="molecule type" value="Genomic_DNA"/>
</dbReference>
<protein>
    <submittedName>
        <fullName evidence="2">Uncharacterized protein</fullName>
    </submittedName>
</protein>
<evidence type="ECO:0000313" key="2">
    <source>
        <dbReference type="EMBL" id="AKJ07396.1"/>
    </source>
</evidence>
<organism evidence="2 3">
    <name type="scientific">Archangium gephyra</name>
    <dbReference type="NCBI Taxonomy" id="48"/>
    <lineage>
        <taxon>Bacteria</taxon>
        <taxon>Pseudomonadati</taxon>
        <taxon>Myxococcota</taxon>
        <taxon>Myxococcia</taxon>
        <taxon>Myxococcales</taxon>
        <taxon>Cystobacterineae</taxon>
        <taxon>Archangiaceae</taxon>
        <taxon>Archangium</taxon>
    </lineage>
</organism>
<reference evidence="2 3" key="1">
    <citation type="submission" date="2015-05" db="EMBL/GenBank/DDBJ databases">
        <title>Genome assembly of Archangium gephyra DSM 2261.</title>
        <authorList>
            <person name="Sharma G."/>
            <person name="Subramanian S."/>
        </authorList>
    </citation>
    <scope>NUCLEOTIDE SEQUENCE [LARGE SCALE GENOMIC DNA]</scope>
    <source>
        <strain evidence="2 3">DSM 2261</strain>
    </source>
</reference>
<feature type="region of interest" description="Disordered" evidence="1">
    <location>
        <begin position="1"/>
        <end position="82"/>
    </location>
</feature>